<dbReference type="Proteomes" id="UP000773850">
    <property type="component" value="Unassembled WGS sequence"/>
</dbReference>
<reference evidence="1 2" key="1">
    <citation type="submission" date="2016-03" db="EMBL/GenBank/DDBJ databases">
        <title>Spore heat resistance.</title>
        <authorList>
            <person name="Boekhorst J."/>
            <person name="Berendsen E.M."/>
            <person name="Wells-Bennik M.H."/>
            <person name="Kuipers O.P."/>
        </authorList>
    </citation>
    <scope>NUCLEOTIDE SEQUENCE [LARGE SCALE GENOMIC DNA]</scope>
    <source>
        <strain evidence="1 2">GS8</strain>
    </source>
</reference>
<evidence type="ECO:0000313" key="2">
    <source>
        <dbReference type="Proteomes" id="UP000773850"/>
    </source>
</evidence>
<name>A0ABQ7HBS7_GEOSE</name>
<dbReference type="EMBL" id="LUCS01000030">
    <property type="protein sequence ID" value="KAF6509637.1"/>
    <property type="molecule type" value="Genomic_DNA"/>
</dbReference>
<gene>
    <name evidence="1" type="ORF">GS8_3168</name>
</gene>
<comment type="caution">
    <text evidence="1">The sequence shown here is derived from an EMBL/GenBank/DDBJ whole genome shotgun (WGS) entry which is preliminary data.</text>
</comment>
<accession>A0ABQ7HBS7</accession>
<organism evidence="1 2">
    <name type="scientific">Geobacillus stearothermophilus</name>
    <name type="common">Bacillus stearothermophilus</name>
    <dbReference type="NCBI Taxonomy" id="1422"/>
    <lineage>
        <taxon>Bacteria</taxon>
        <taxon>Bacillati</taxon>
        <taxon>Bacillota</taxon>
        <taxon>Bacilli</taxon>
        <taxon>Bacillales</taxon>
        <taxon>Anoxybacillaceae</taxon>
        <taxon>Geobacillus</taxon>
    </lineage>
</organism>
<sequence>MVNSHLLFLLEIFLFHVLVELRFADRKKVGRLYSLCRVHFLYRRFFWKFNREI</sequence>
<proteinExistence type="predicted"/>
<keyword evidence="2" id="KW-1185">Reference proteome</keyword>
<protein>
    <submittedName>
        <fullName evidence="1">Uncharacterized protein</fullName>
    </submittedName>
</protein>
<evidence type="ECO:0000313" key="1">
    <source>
        <dbReference type="EMBL" id="KAF6509637.1"/>
    </source>
</evidence>